<dbReference type="AlphaFoldDB" id="U5D380"/>
<dbReference type="EMBL" id="KI392418">
    <property type="protein sequence ID" value="ERN16695.1"/>
    <property type="molecule type" value="Genomic_DNA"/>
</dbReference>
<proteinExistence type="predicted"/>
<organism evidence="1 2">
    <name type="scientific">Amborella trichopoda</name>
    <dbReference type="NCBI Taxonomy" id="13333"/>
    <lineage>
        <taxon>Eukaryota</taxon>
        <taxon>Viridiplantae</taxon>
        <taxon>Streptophyta</taxon>
        <taxon>Embryophyta</taxon>
        <taxon>Tracheophyta</taxon>
        <taxon>Spermatophyta</taxon>
        <taxon>Magnoliopsida</taxon>
        <taxon>Amborellales</taxon>
        <taxon>Amborellaceae</taxon>
        <taxon>Amborella</taxon>
    </lineage>
</organism>
<dbReference type="Proteomes" id="UP000017836">
    <property type="component" value="Unassembled WGS sequence"/>
</dbReference>
<evidence type="ECO:0000313" key="1">
    <source>
        <dbReference type="EMBL" id="ERN16695.1"/>
    </source>
</evidence>
<reference evidence="2" key="1">
    <citation type="journal article" date="2013" name="Science">
        <title>The Amborella genome and the evolution of flowering plants.</title>
        <authorList>
            <consortium name="Amborella Genome Project"/>
        </authorList>
    </citation>
    <scope>NUCLEOTIDE SEQUENCE [LARGE SCALE GENOMIC DNA]</scope>
</reference>
<evidence type="ECO:0000313" key="2">
    <source>
        <dbReference type="Proteomes" id="UP000017836"/>
    </source>
</evidence>
<sequence>MHHIKTEQGTCFLFKNVIRSSYVYKVKPQSDESLECHKASRHVALGHSRMGSLRDVCYCNQEKGVPMNIKDVFFTDNCMQRHRKQHRQRKDIKITDPRKKGDTRAHLLGQLLHMSSL</sequence>
<name>U5D380_AMBTC</name>
<accession>U5D380</accession>
<keyword evidence="2" id="KW-1185">Reference proteome</keyword>
<dbReference type="HOGENOM" id="CLU_2088087_0_0_1"/>
<gene>
    <name evidence="1" type="ORF">AMTR_s00051p00212940</name>
</gene>
<dbReference type="Gramene" id="ERN16695">
    <property type="protein sequence ID" value="ERN16695"/>
    <property type="gene ID" value="AMTR_s00051p00212940"/>
</dbReference>
<protein>
    <submittedName>
        <fullName evidence="1">Uncharacterized protein</fullName>
    </submittedName>
</protein>